<organism evidence="1">
    <name type="scientific">Aphanomyces invadans</name>
    <dbReference type="NCBI Taxonomy" id="157072"/>
    <lineage>
        <taxon>Eukaryota</taxon>
        <taxon>Sar</taxon>
        <taxon>Stramenopiles</taxon>
        <taxon>Oomycota</taxon>
        <taxon>Saprolegniomycetes</taxon>
        <taxon>Saprolegniales</taxon>
        <taxon>Verrucalvaceae</taxon>
        <taxon>Aphanomyces</taxon>
    </lineage>
</organism>
<reference evidence="1" key="1">
    <citation type="submission" date="2013-12" db="EMBL/GenBank/DDBJ databases">
        <title>The Genome Sequence of Aphanomyces invadans NJM9701.</title>
        <authorList>
            <consortium name="The Broad Institute Genomics Platform"/>
            <person name="Russ C."/>
            <person name="Tyler B."/>
            <person name="van West P."/>
            <person name="Dieguez-Uribeondo J."/>
            <person name="Young S.K."/>
            <person name="Zeng Q."/>
            <person name="Gargeya S."/>
            <person name="Fitzgerald M."/>
            <person name="Abouelleil A."/>
            <person name="Alvarado L."/>
            <person name="Chapman S.B."/>
            <person name="Gainer-Dewar J."/>
            <person name="Goldberg J."/>
            <person name="Griggs A."/>
            <person name="Gujja S."/>
            <person name="Hansen M."/>
            <person name="Howarth C."/>
            <person name="Imamovic A."/>
            <person name="Ireland A."/>
            <person name="Larimer J."/>
            <person name="McCowan C."/>
            <person name="Murphy C."/>
            <person name="Pearson M."/>
            <person name="Poon T.W."/>
            <person name="Priest M."/>
            <person name="Roberts A."/>
            <person name="Saif S."/>
            <person name="Shea T."/>
            <person name="Sykes S."/>
            <person name="Wortman J."/>
            <person name="Nusbaum C."/>
            <person name="Birren B."/>
        </authorList>
    </citation>
    <scope>NUCLEOTIDE SEQUENCE [LARGE SCALE GENOMIC DNA]</scope>
    <source>
        <strain evidence="1">NJM9701</strain>
    </source>
</reference>
<gene>
    <name evidence="1" type="ORF">H310_04485</name>
</gene>
<dbReference type="VEuPathDB" id="FungiDB:H310_04485"/>
<evidence type="ECO:0000313" key="1">
    <source>
        <dbReference type="EMBL" id="ETW04126.1"/>
    </source>
</evidence>
<dbReference type="GeneID" id="20081535"/>
<proteinExistence type="predicted"/>
<dbReference type="AlphaFoldDB" id="A0A024UCH4"/>
<name>A0A024UCH4_9STRA</name>
<protein>
    <submittedName>
        <fullName evidence="1">Uncharacterized protein</fullName>
    </submittedName>
</protein>
<dbReference type="OrthoDB" id="10626654at2759"/>
<sequence>MYSTHDRLHTYSDVDEAMFQDVLSVLVQSCKMKKRNRRPSPSSCETSEKRPPKRIRITPFRRILALRAQVDDLTLHRDRLRHAKKVRREAVSNGNLVEAAMREHEMLLRHKDQLAAIILRLQADLFPVHCWNLSQPDHAPNITIVSPPSPCGVYGSKTVIKHEPFAAEDYISDVPHAMQSIPTASPDDDPSLLTTFDTTPSIQARPPPPYTPVDIGHYDLELDFIKMECL</sequence>
<dbReference type="EMBL" id="KI913958">
    <property type="protein sequence ID" value="ETW04126.1"/>
    <property type="molecule type" value="Genomic_DNA"/>
</dbReference>
<dbReference type="RefSeq" id="XP_008867082.1">
    <property type="nucleotide sequence ID" value="XM_008868860.1"/>
</dbReference>
<accession>A0A024UCH4</accession>